<dbReference type="Proteomes" id="UP000694240">
    <property type="component" value="Chromosome 13"/>
</dbReference>
<evidence type="ECO:0000313" key="4">
    <source>
        <dbReference type="Proteomes" id="UP000694240"/>
    </source>
</evidence>
<evidence type="ECO:0000259" key="2">
    <source>
        <dbReference type="PROSITE" id="PS50994"/>
    </source>
</evidence>
<proteinExistence type="predicted"/>
<sequence>MADDDALAVDNITGKDHIPSTIKCPMLTSTNYTVWAMKMRIALRVHKVWEVVETNVVNSDKNDIAMALLFQSIPEALVLQIGELDNAKKVWEAIKAKHVGAERVKEARLQTLVAEFDRLKMKDSETVDGFSEKISEIASKAASLGETIEPTKLVKKFLKSLPRKKYIHIVASLEHILDLKNTSFEDIVGRIKTYEDRVNDEEEAEEDQKTKDTQNADELMMNEVVYLNEKNSVPSNFETNTNGEECWYLDNGASNHMTGDKRYFDKLDETITGKVRFGDDSRIDIKGKGTIAFTDTNGNSRIMTDVYFIPDLKSNIISLGQATESGCDIRLKGEYLTMLDSDGKLLVKAERSKNRLYKVHMGLRKEANLYLTIVSDSSRLHARMGHINFASLKNMVDKKLILGIKRHLTAPYTPQQNGVVERRNRTLMEMARSILKHMKLPNYLWGEAIRHSTYILNRVSTRTLKDKTPYECFRGKRPTVEHIRVFGCIAYAKINKPHLKKLDDRSRMLVHLGIEPGSKAYRLFDPQVQKVVVSRDVMFVEAKGWNWEHKNITKDGDGSFHIIFDTYGNNGLRENGETIETEQAGTEHGLQNHDPIDNEASESDTETEDRAESNEEEESENVDPSYVSPPVLRRTERQIIKPKYLEDYVLMAEEEGEVLLLCLNDEPRSFHEAKEIKEWINACEDEISSIENLKTWNLVDLPLGASPIGLKWVFKLKRNSDGSINKHKARLVAKGYVQQYGVDFEEVFAPVARIETIRLLIDLAASHGWEIHHLDVKTAFLHGELKETVYVNQPEGFEIKGKEDKVYKLNKALYGLRQAPRAWNNKLNQILCELHFKKCSKEPSVYRKEVGKHLLVIAVYVDDLFVTGTNLKIIKEFKEEMSSKFEMSDLGKLTYYLGIEVIQHDEGIALNQHRYALKILEEAGMRDCNPVHTPMETGLKTSKSEHEKEVDATSYRKNVGCLRYLLHTRPDLSYCVGILSRYMQSPRESHAVAMKRCLRYLKGTTSLGLVFKRSNDVPKLIGYSDSSHNVDPDDGKKFMAGTEAAKQAIWLQDLLSEIAGTQIEKVTVFIDNQSAIALTKNPVFHGRNKHIHRRYHFIRECVELGQIEVMHIPGEEQKADILTKALGRVKFSEMREFIGVQEVKKGGFKLKEEIVGISLT</sequence>
<dbReference type="CDD" id="cd09272">
    <property type="entry name" value="RNase_HI_RT_Ty1"/>
    <property type="match status" value="1"/>
</dbReference>
<dbReference type="PROSITE" id="PS50994">
    <property type="entry name" value="INTEGRASE"/>
    <property type="match status" value="1"/>
</dbReference>
<dbReference type="EMBL" id="JAEFBK010000013">
    <property type="protein sequence ID" value="KAG7534157.1"/>
    <property type="molecule type" value="Genomic_DNA"/>
</dbReference>
<dbReference type="InterPro" id="IPR013103">
    <property type="entry name" value="RVT_2"/>
</dbReference>
<evidence type="ECO:0000256" key="1">
    <source>
        <dbReference type="SAM" id="MobiDB-lite"/>
    </source>
</evidence>
<dbReference type="PANTHER" id="PTHR11439:SF515">
    <property type="entry name" value="GAG-POL POLYPROTEIN"/>
    <property type="match status" value="1"/>
</dbReference>
<dbReference type="AlphaFoldDB" id="A0A8T1XIN1"/>
<evidence type="ECO:0000313" key="3">
    <source>
        <dbReference type="EMBL" id="KAG7534157.1"/>
    </source>
</evidence>
<dbReference type="Pfam" id="PF22936">
    <property type="entry name" value="Pol_BBD"/>
    <property type="match status" value="1"/>
</dbReference>
<reference evidence="3 4" key="1">
    <citation type="submission" date="2020-12" db="EMBL/GenBank/DDBJ databases">
        <title>Concerted genomic and epigenomic changes stabilize Arabidopsis allopolyploids.</title>
        <authorList>
            <person name="Chen Z."/>
        </authorList>
    </citation>
    <scope>NUCLEOTIDE SEQUENCE [LARGE SCALE GENOMIC DNA]</scope>
    <source>
        <strain evidence="3">Allo738</strain>
        <tissue evidence="3">Leaf</tissue>
    </source>
</reference>
<organism evidence="3 4">
    <name type="scientific">Arabidopsis thaliana x Arabidopsis arenosa</name>
    <dbReference type="NCBI Taxonomy" id="1240361"/>
    <lineage>
        <taxon>Eukaryota</taxon>
        <taxon>Viridiplantae</taxon>
        <taxon>Streptophyta</taxon>
        <taxon>Embryophyta</taxon>
        <taxon>Tracheophyta</taxon>
        <taxon>Spermatophyta</taxon>
        <taxon>Magnoliopsida</taxon>
        <taxon>eudicotyledons</taxon>
        <taxon>Gunneridae</taxon>
        <taxon>Pentapetalae</taxon>
        <taxon>rosids</taxon>
        <taxon>malvids</taxon>
        <taxon>Brassicales</taxon>
        <taxon>Brassicaceae</taxon>
        <taxon>Camelineae</taxon>
        <taxon>Arabidopsis</taxon>
    </lineage>
</organism>
<dbReference type="PANTHER" id="PTHR11439">
    <property type="entry name" value="GAG-POL-RELATED RETROTRANSPOSON"/>
    <property type="match status" value="1"/>
</dbReference>
<dbReference type="InterPro" id="IPR001584">
    <property type="entry name" value="Integrase_cat-core"/>
</dbReference>
<feature type="compositionally biased region" description="Acidic residues" evidence="1">
    <location>
        <begin position="597"/>
        <end position="607"/>
    </location>
</feature>
<dbReference type="Pfam" id="PF25597">
    <property type="entry name" value="SH3_retrovirus"/>
    <property type="match status" value="1"/>
</dbReference>
<dbReference type="Pfam" id="PF07727">
    <property type="entry name" value="RVT_2"/>
    <property type="match status" value="1"/>
</dbReference>
<dbReference type="GO" id="GO:0015074">
    <property type="term" value="P:DNA integration"/>
    <property type="evidence" value="ECO:0007669"/>
    <property type="project" value="InterPro"/>
</dbReference>
<protein>
    <recommendedName>
        <fullName evidence="2">Integrase catalytic domain-containing protein</fullName>
    </recommendedName>
</protein>
<feature type="region of interest" description="Disordered" evidence="1">
    <location>
        <begin position="586"/>
        <end position="628"/>
    </location>
</feature>
<gene>
    <name evidence="3" type="ORF">ISN45_Aa08g017360</name>
</gene>
<dbReference type="Pfam" id="PF14223">
    <property type="entry name" value="Retrotran_gag_2"/>
    <property type="match status" value="1"/>
</dbReference>
<name>A0A8T1XIN1_9BRAS</name>
<accession>A0A8T1XIN1</accession>
<comment type="caution">
    <text evidence="3">The sequence shown here is derived from an EMBL/GenBank/DDBJ whole genome shotgun (WGS) entry which is preliminary data.</text>
</comment>
<feature type="domain" description="Integrase catalytic" evidence="2">
    <location>
        <begin position="306"/>
        <end position="477"/>
    </location>
</feature>
<dbReference type="InterPro" id="IPR057670">
    <property type="entry name" value="SH3_retrovirus"/>
</dbReference>
<dbReference type="InterPro" id="IPR054722">
    <property type="entry name" value="PolX-like_BBD"/>
</dbReference>
<keyword evidence="4" id="KW-1185">Reference proteome</keyword>